<gene>
    <name evidence="3" type="ORF">EXJ73_08375</name>
</gene>
<protein>
    <recommendedName>
        <fullName evidence="2">FecR protein domain-containing protein</fullName>
    </recommendedName>
</protein>
<dbReference type="EMBL" id="SGUG01000010">
    <property type="protein sequence ID" value="MDG0862484.1"/>
    <property type="molecule type" value="Genomic_DNA"/>
</dbReference>
<dbReference type="SUPFAM" id="SSF49265">
    <property type="entry name" value="Fibronectin type III"/>
    <property type="match status" value="1"/>
</dbReference>
<sequence length="681" mass="72984">MSCSGCASCARGCRRRWLASEGLHEQGLADLEQQPGRHGRGRGGQQLQQLAQAAVFQPLPAVVPQQAGVGADNAQQVQRQQPEGDEAQHHQAEAGQRLAAQPAGKARNCWHHALLNSMGHSPAIARMGAPKRAREAAMCGLRVWLAVMLFAGGGALRAEPDGADIDWRYRIAAGDTLITLTEAWLAPPHGWRELQKLNRVPDPLRLKPGSTLRMPVAWLKREAAVAEAVFVKGDVRRQRNAAGGADEALATGATLQSGDRIRTGAQASASLRFADGSRLLVPPDSEVTLEQLLVLGRDAIPAVRLNLNQGGADNRVVPNAQHAPLYELRTPHVNLGVRGTEFRVQAAGAQSRMQVLSGAVHADGLGPNVAGGQGLLAEGKARSVALLLPAPDLASLPRTAERLPLRLGWAASPAGAVAWRAQLYARGDFERLLLDARVAEPVAAWPEARELPDGDYTLRLRAIDARGQEGAAADADIHLQARPEPPFIQAPAEGAVSYSGGMALAWTRNTAAPGVRLQVARDAGFKDLALQPSPIAAAGYEARLPDGVYHWRIAAVEANGHAGPFGDPQRFELKPPPPAPPPAEPEVSGDQLKLRWRADEGVVRYELEWARTAAFDGADVQRFATDKPEVALPKPSPGQYFLRARAFNAAGAPSPWGQAQMIEQPYPRWIWLLPLVLLPLL</sequence>
<accession>A0A9X4R4S9</accession>
<dbReference type="Proteomes" id="UP001152766">
    <property type="component" value="Unassembled WGS sequence"/>
</dbReference>
<evidence type="ECO:0000259" key="2">
    <source>
        <dbReference type="Pfam" id="PF04773"/>
    </source>
</evidence>
<proteinExistence type="predicted"/>
<dbReference type="Gene3D" id="2.60.120.1440">
    <property type="match status" value="1"/>
</dbReference>
<feature type="region of interest" description="Disordered" evidence="1">
    <location>
        <begin position="68"/>
        <end position="101"/>
    </location>
</feature>
<dbReference type="PANTHER" id="PTHR38731:SF1">
    <property type="entry name" value="FECR PROTEIN DOMAIN-CONTAINING PROTEIN"/>
    <property type="match status" value="1"/>
</dbReference>
<keyword evidence="4" id="KW-1185">Reference proteome</keyword>
<feature type="domain" description="FecR protein" evidence="2">
    <location>
        <begin position="259"/>
        <end position="360"/>
    </location>
</feature>
<dbReference type="InterPro" id="IPR006860">
    <property type="entry name" value="FecR"/>
</dbReference>
<comment type="caution">
    <text evidence="3">The sequence shown here is derived from an EMBL/GenBank/DDBJ whole genome shotgun (WGS) entry which is preliminary data.</text>
</comment>
<evidence type="ECO:0000313" key="4">
    <source>
        <dbReference type="Proteomes" id="UP001152766"/>
    </source>
</evidence>
<dbReference type="AlphaFoldDB" id="A0A9X4R4S9"/>
<feature type="region of interest" description="Disordered" evidence="1">
    <location>
        <begin position="564"/>
        <end position="590"/>
    </location>
</feature>
<reference evidence="3" key="1">
    <citation type="submission" date="2019-02" db="EMBL/GenBank/DDBJ databases">
        <title>Draft genome of the type strain Pelomonas aquatica CCUG 52575T.</title>
        <authorList>
            <person name="Gomila M."/>
            <person name="Lalucat J."/>
        </authorList>
    </citation>
    <scope>NUCLEOTIDE SEQUENCE</scope>
    <source>
        <strain evidence="3">CCUG 52575</strain>
    </source>
</reference>
<feature type="compositionally biased region" description="Pro residues" evidence="1">
    <location>
        <begin position="574"/>
        <end position="584"/>
    </location>
</feature>
<dbReference type="InterPro" id="IPR013783">
    <property type="entry name" value="Ig-like_fold"/>
</dbReference>
<dbReference type="PANTHER" id="PTHR38731">
    <property type="entry name" value="LIPL45-RELATED LIPOPROTEIN-RELATED"/>
    <property type="match status" value="1"/>
</dbReference>
<name>A0A9X4R4S9_9BURK</name>
<dbReference type="Gene3D" id="2.60.40.10">
    <property type="entry name" value="Immunoglobulins"/>
    <property type="match status" value="2"/>
</dbReference>
<evidence type="ECO:0000313" key="3">
    <source>
        <dbReference type="EMBL" id="MDG0862484.1"/>
    </source>
</evidence>
<dbReference type="InterPro" id="IPR036116">
    <property type="entry name" value="FN3_sf"/>
</dbReference>
<organism evidence="3 4">
    <name type="scientific">Pelomonas aquatica</name>
    <dbReference type="NCBI Taxonomy" id="431058"/>
    <lineage>
        <taxon>Bacteria</taxon>
        <taxon>Pseudomonadati</taxon>
        <taxon>Pseudomonadota</taxon>
        <taxon>Betaproteobacteria</taxon>
        <taxon>Burkholderiales</taxon>
        <taxon>Sphaerotilaceae</taxon>
        <taxon>Roseateles</taxon>
    </lineage>
</organism>
<dbReference type="Pfam" id="PF04773">
    <property type="entry name" value="FecR"/>
    <property type="match status" value="1"/>
</dbReference>
<evidence type="ECO:0000256" key="1">
    <source>
        <dbReference type="SAM" id="MobiDB-lite"/>
    </source>
</evidence>